<dbReference type="CDD" id="cd08645">
    <property type="entry name" value="FMT_core_GART"/>
    <property type="match status" value="1"/>
</dbReference>
<dbReference type="PANTHER" id="PTHR43369:SF2">
    <property type="entry name" value="PHOSPHORIBOSYLGLYCINAMIDE FORMYLTRANSFERASE"/>
    <property type="match status" value="1"/>
</dbReference>
<dbReference type="EC" id="2.1.2.2" evidence="4"/>
<comment type="pathway">
    <text evidence="1 4">Purine metabolism; IMP biosynthesis via de novo pathway; N(2)-formyl-N(1)-(5-phospho-D-ribosyl)glycinamide from N(1)-(5-phospho-D-ribosyl)glycinamide (10-formyl THF route): step 1/1.</text>
</comment>
<evidence type="ECO:0000256" key="2">
    <source>
        <dbReference type="ARBA" id="ARBA00022679"/>
    </source>
</evidence>
<dbReference type="Proteomes" id="UP001144352">
    <property type="component" value="Unassembled WGS sequence"/>
</dbReference>
<dbReference type="NCBIfam" id="TIGR00639">
    <property type="entry name" value="PurN"/>
    <property type="match status" value="1"/>
</dbReference>
<protein>
    <recommendedName>
        <fullName evidence="4">Phosphoribosylglycinamide formyltransferase</fullName>
        <ecNumber evidence="4">2.1.2.2</ecNumber>
    </recommendedName>
    <alternativeName>
        <fullName evidence="4">5'-phosphoribosylglycinamide transformylase</fullName>
    </alternativeName>
    <alternativeName>
        <fullName evidence="4">GAR transformylase</fullName>
        <shortName evidence="4">GART</shortName>
    </alternativeName>
</protein>
<evidence type="ECO:0000259" key="5">
    <source>
        <dbReference type="Pfam" id="PF00551"/>
    </source>
</evidence>
<feature type="binding site" evidence="4">
    <location>
        <begin position="15"/>
        <end position="17"/>
    </location>
    <ligand>
        <name>N(1)-(5-phospho-beta-D-ribosyl)glycinamide</name>
        <dbReference type="ChEBI" id="CHEBI:143788"/>
    </ligand>
</feature>
<dbReference type="Gene3D" id="3.40.50.170">
    <property type="entry name" value="Formyl transferase, N-terminal domain"/>
    <property type="match status" value="1"/>
</dbReference>
<proteinExistence type="inferred from homology"/>
<dbReference type="AlphaFoldDB" id="A0A9W6G230"/>
<dbReference type="SUPFAM" id="SSF53328">
    <property type="entry name" value="Formyltransferase"/>
    <property type="match status" value="1"/>
</dbReference>
<dbReference type="GO" id="GO:0006189">
    <property type="term" value="P:'de novo' IMP biosynthetic process"/>
    <property type="evidence" value="ECO:0007669"/>
    <property type="project" value="UniProtKB-UniRule"/>
</dbReference>
<evidence type="ECO:0000313" key="7">
    <source>
        <dbReference type="Proteomes" id="UP001144352"/>
    </source>
</evidence>
<evidence type="ECO:0000256" key="1">
    <source>
        <dbReference type="ARBA" id="ARBA00005054"/>
    </source>
</evidence>
<keyword evidence="7" id="KW-1185">Reference proteome</keyword>
<evidence type="ECO:0000256" key="3">
    <source>
        <dbReference type="ARBA" id="ARBA00022755"/>
    </source>
</evidence>
<dbReference type="InterPro" id="IPR002376">
    <property type="entry name" value="Formyl_transf_N"/>
</dbReference>
<organism evidence="6 7">
    <name type="scientific">Geobacter hydrogenophilus</name>
    <dbReference type="NCBI Taxonomy" id="40983"/>
    <lineage>
        <taxon>Bacteria</taxon>
        <taxon>Pseudomonadati</taxon>
        <taxon>Thermodesulfobacteriota</taxon>
        <taxon>Desulfuromonadia</taxon>
        <taxon>Geobacterales</taxon>
        <taxon>Geobacteraceae</taxon>
        <taxon>Geobacter</taxon>
    </lineage>
</organism>
<feature type="domain" description="Formyl transferase N-terminal" evidence="5">
    <location>
        <begin position="7"/>
        <end position="185"/>
    </location>
</feature>
<comment type="caution">
    <text evidence="6">The sequence shown here is derived from an EMBL/GenBank/DDBJ whole genome shotgun (WGS) entry which is preliminary data.</text>
</comment>
<evidence type="ECO:0000256" key="4">
    <source>
        <dbReference type="HAMAP-Rule" id="MF_01930"/>
    </source>
</evidence>
<dbReference type="GO" id="GO:0005829">
    <property type="term" value="C:cytosol"/>
    <property type="evidence" value="ECO:0007669"/>
    <property type="project" value="TreeGrafter"/>
</dbReference>
<dbReference type="RefSeq" id="WP_214185359.1">
    <property type="nucleotide sequence ID" value="NZ_BSDS01000002.1"/>
</dbReference>
<keyword evidence="3 4" id="KW-0658">Purine biosynthesis</keyword>
<dbReference type="Pfam" id="PF00551">
    <property type="entry name" value="Formyl_trans_N"/>
    <property type="match status" value="1"/>
</dbReference>
<dbReference type="InterPro" id="IPR036477">
    <property type="entry name" value="Formyl_transf_N_sf"/>
</dbReference>
<name>A0A9W6G230_9BACT</name>
<dbReference type="InterPro" id="IPR004607">
    <property type="entry name" value="GART"/>
</dbReference>
<dbReference type="PANTHER" id="PTHR43369">
    <property type="entry name" value="PHOSPHORIBOSYLGLYCINAMIDE FORMYLTRANSFERASE"/>
    <property type="match status" value="1"/>
</dbReference>
<dbReference type="FunFam" id="3.40.50.170:FF:000007">
    <property type="entry name" value="Phosphoribosylglycinamide formyltransferase"/>
    <property type="match status" value="1"/>
</dbReference>
<feature type="binding site" evidence="4">
    <location>
        <position position="110"/>
    </location>
    <ligand>
        <name>(6R)-10-formyltetrahydrofolate</name>
        <dbReference type="ChEBI" id="CHEBI:195366"/>
    </ligand>
</feature>
<feature type="binding site" evidence="4">
    <location>
        <begin position="93"/>
        <end position="96"/>
    </location>
    <ligand>
        <name>(6R)-10-formyltetrahydrofolate</name>
        <dbReference type="ChEBI" id="CHEBI:195366"/>
    </ligand>
</feature>
<feature type="site" description="Raises pKa of active site His" evidence="4">
    <location>
        <position position="148"/>
    </location>
</feature>
<reference evidence="6" key="1">
    <citation type="submission" date="2022-12" db="EMBL/GenBank/DDBJ databases">
        <title>Reference genome sequencing for broad-spectrum identification of bacterial and archaeal isolates by mass spectrometry.</title>
        <authorList>
            <person name="Sekiguchi Y."/>
            <person name="Tourlousse D.M."/>
        </authorList>
    </citation>
    <scope>NUCLEOTIDE SEQUENCE</scope>
    <source>
        <strain evidence="6">H2</strain>
    </source>
</reference>
<evidence type="ECO:0000313" key="6">
    <source>
        <dbReference type="EMBL" id="GLI39010.1"/>
    </source>
</evidence>
<accession>A0A9W6G230</accession>
<feature type="binding site" evidence="4">
    <location>
        <position position="68"/>
    </location>
    <ligand>
        <name>(6R)-10-formyltetrahydrofolate</name>
        <dbReference type="ChEBI" id="CHEBI:195366"/>
    </ligand>
</feature>
<gene>
    <name evidence="4 6" type="primary">purN</name>
    <name evidence="6" type="ORF">GHYDROH2_25110</name>
</gene>
<dbReference type="HAMAP" id="MF_01930">
    <property type="entry name" value="PurN"/>
    <property type="match status" value="1"/>
</dbReference>
<keyword evidence="2 4" id="KW-0808">Transferase</keyword>
<dbReference type="EMBL" id="BSDS01000002">
    <property type="protein sequence ID" value="GLI39010.1"/>
    <property type="molecule type" value="Genomic_DNA"/>
</dbReference>
<dbReference type="GO" id="GO:0004644">
    <property type="term" value="F:phosphoribosylglycinamide formyltransferase activity"/>
    <property type="evidence" value="ECO:0007669"/>
    <property type="project" value="UniProtKB-UniRule"/>
</dbReference>
<comment type="similarity">
    <text evidence="4">Belongs to the GART family.</text>
</comment>
<comment type="function">
    <text evidence="4">Catalyzes the transfer of a formyl group from 10-formyltetrahydrofolate to 5-phospho-ribosyl-glycinamide (GAR), producing 5-phospho-ribosyl-N-formylglycinamide (FGAR) and tetrahydrofolate.</text>
</comment>
<sequence length="206" mass="22252">MTDLLTIGVLVSGNGSNLQAIIDRIEDGTLPARIACVISNKADANALERAKRHGIPTHFLDHRAHAGRESYDAALAELLRSHGVRLVVLAGFMRIVTPILLGAFPHAVLNIHPALLPAFPGLHAQQQALQYGVKVSGCTVHFVDEGTDTGPIIIQAVVPVLDNDTEETLSARIQKEEHRIYPDAIHLFAKDRLTVEGRKVIVAPAP</sequence>
<comment type="catalytic activity">
    <reaction evidence="4">
        <text>N(1)-(5-phospho-beta-D-ribosyl)glycinamide + (6R)-10-formyltetrahydrofolate = N(2)-formyl-N(1)-(5-phospho-beta-D-ribosyl)glycinamide + (6S)-5,6,7,8-tetrahydrofolate + H(+)</text>
        <dbReference type="Rhea" id="RHEA:15053"/>
        <dbReference type="ChEBI" id="CHEBI:15378"/>
        <dbReference type="ChEBI" id="CHEBI:57453"/>
        <dbReference type="ChEBI" id="CHEBI:143788"/>
        <dbReference type="ChEBI" id="CHEBI:147286"/>
        <dbReference type="ChEBI" id="CHEBI:195366"/>
        <dbReference type="EC" id="2.1.2.2"/>
    </reaction>
</comment>
<feature type="active site" description="Proton donor" evidence="4">
    <location>
        <position position="112"/>
    </location>
</feature>